<dbReference type="Proteomes" id="UP000678317">
    <property type="component" value="Unassembled WGS sequence"/>
</dbReference>
<feature type="domain" description="UspA" evidence="2">
    <location>
        <begin position="2"/>
        <end position="128"/>
    </location>
</feature>
<dbReference type="SUPFAM" id="SSF52402">
    <property type="entry name" value="Adenine nucleotide alpha hydrolases-like"/>
    <property type="match status" value="1"/>
</dbReference>
<comment type="caution">
    <text evidence="3">The sequence shown here is derived from an EMBL/GenBank/DDBJ whole genome shotgun (WGS) entry which is preliminary data.</text>
</comment>
<evidence type="ECO:0000313" key="3">
    <source>
        <dbReference type="EMBL" id="MBO3085744.1"/>
    </source>
</evidence>
<reference evidence="3 4" key="1">
    <citation type="submission" date="2021-03" db="EMBL/GenBank/DDBJ databases">
        <title>novel species in genus Cellulomonas.</title>
        <authorList>
            <person name="Zhang G."/>
        </authorList>
    </citation>
    <scope>NUCLEOTIDE SEQUENCE [LARGE SCALE GENOMIC DNA]</scope>
    <source>
        <strain evidence="4">zg-ZUI188</strain>
    </source>
</reference>
<dbReference type="Gene3D" id="3.40.50.620">
    <property type="entry name" value="HUPs"/>
    <property type="match status" value="1"/>
</dbReference>
<dbReference type="PANTHER" id="PTHR46268">
    <property type="entry name" value="STRESS RESPONSE PROTEIN NHAX"/>
    <property type="match status" value="1"/>
</dbReference>
<proteinExistence type="inferred from homology"/>
<dbReference type="InterPro" id="IPR014729">
    <property type="entry name" value="Rossmann-like_a/b/a_fold"/>
</dbReference>
<protein>
    <submittedName>
        <fullName evidence="3">Universal stress protein</fullName>
    </submittedName>
</protein>
<accession>A0ABS3SK73</accession>
<dbReference type="CDD" id="cd00293">
    <property type="entry name" value="USP-like"/>
    <property type="match status" value="1"/>
</dbReference>
<dbReference type="InterPro" id="IPR006015">
    <property type="entry name" value="Universal_stress_UspA"/>
</dbReference>
<dbReference type="Pfam" id="PF00582">
    <property type="entry name" value="Usp"/>
    <property type="match status" value="1"/>
</dbReference>
<evidence type="ECO:0000256" key="1">
    <source>
        <dbReference type="ARBA" id="ARBA00008791"/>
    </source>
</evidence>
<keyword evidence="4" id="KW-1185">Reference proteome</keyword>
<dbReference type="RefSeq" id="WP_208290013.1">
    <property type="nucleotide sequence ID" value="NZ_CP074404.1"/>
</dbReference>
<gene>
    <name evidence="3" type="ORF">J4035_13955</name>
</gene>
<dbReference type="PRINTS" id="PR01438">
    <property type="entry name" value="UNVRSLSTRESS"/>
</dbReference>
<name>A0ABS3SK73_9CELL</name>
<sequence>MNIVVGYVHTPEGEAALDAAIAQARVSDADLFVISGPDTGDDNAFEISLEQHADALSTRLDGLHVRNVVYPHDPTIDPADAILDRARISGADLIVIGVRRRSPVGKLLLGSTAQRVLLEADAPVLAVKRHPAT</sequence>
<dbReference type="PANTHER" id="PTHR46268:SF6">
    <property type="entry name" value="UNIVERSAL STRESS PROTEIN UP12"/>
    <property type="match status" value="1"/>
</dbReference>
<comment type="similarity">
    <text evidence="1">Belongs to the universal stress protein A family.</text>
</comment>
<organism evidence="3 4">
    <name type="scientific">Cellulomonas fengjieae</name>
    <dbReference type="NCBI Taxonomy" id="2819978"/>
    <lineage>
        <taxon>Bacteria</taxon>
        <taxon>Bacillati</taxon>
        <taxon>Actinomycetota</taxon>
        <taxon>Actinomycetes</taxon>
        <taxon>Micrococcales</taxon>
        <taxon>Cellulomonadaceae</taxon>
        <taxon>Cellulomonas</taxon>
    </lineage>
</organism>
<evidence type="ECO:0000313" key="4">
    <source>
        <dbReference type="Proteomes" id="UP000678317"/>
    </source>
</evidence>
<evidence type="ECO:0000259" key="2">
    <source>
        <dbReference type="Pfam" id="PF00582"/>
    </source>
</evidence>
<dbReference type="InterPro" id="IPR006016">
    <property type="entry name" value="UspA"/>
</dbReference>
<dbReference type="EMBL" id="JAGFBM010000008">
    <property type="protein sequence ID" value="MBO3085744.1"/>
    <property type="molecule type" value="Genomic_DNA"/>
</dbReference>